<evidence type="ECO:0000259" key="13">
    <source>
        <dbReference type="PROSITE" id="PS52015"/>
    </source>
</evidence>
<feature type="coiled-coil region" evidence="11">
    <location>
        <begin position="418"/>
        <end position="449"/>
    </location>
</feature>
<dbReference type="InterPro" id="IPR011009">
    <property type="entry name" value="Kinase-like_dom_sf"/>
</dbReference>
<evidence type="ECO:0000256" key="7">
    <source>
        <dbReference type="ARBA" id="ARBA00022989"/>
    </source>
</evidence>
<keyword evidence="4 9" id="KW-0547">Nucleotide-binding</keyword>
<dbReference type="InterPro" id="IPR000719">
    <property type="entry name" value="Prot_kinase_dom"/>
</dbReference>
<dbReference type="Pfam" id="PF03544">
    <property type="entry name" value="TonB_C"/>
    <property type="match status" value="1"/>
</dbReference>
<dbReference type="PROSITE" id="PS52015">
    <property type="entry name" value="TONB_CTD"/>
    <property type="match status" value="1"/>
</dbReference>
<dbReference type="PROSITE" id="PS50011">
    <property type="entry name" value="PROTEIN_KINASE_DOM"/>
    <property type="match status" value="1"/>
</dbReference>
<keyword evidence="3" id="KW-0812">Transmembrane</keyword>
<feature type="domain" description="Protein kinase" evidence="12">
    <location>
        <begin position="111"/>
        <end position="366"/>
    </location>
</feature>
<dbReference type="PROSITE" id="PS00107">
    <property type="entry name" value="PROTEIN_KINASE_ATP"/>
    <property type="match status" value="1"/>
</dbReference>
<feature type="domain" description="TonB C-terminal" evidence="13">
    <location>
        <begin position="653"/>
        <end position="744"/>
    </location>
</feature>
<accession>A0ABT1P0N9</accession>
<comment type="similarity">
    <text evidence="10">Belongs to the TonB family.</text>
</comment>
<dbReference type="Gene3D" id="1.10.510.10">
    <property type="entry name" value="Transferase(Phosphotransferase) domain 1"/>
    <property type="match status" value="1"/>
</dbReference>
<evidence type="ECO:0000256" key="11">
    <source>
        <dbReference type="SAM" id="Coils"/>
    </source>
</evidence>
<keyword evidence="15" id="KW-1185">Reference proteome</keyword>
<keyword evidence="6 9" id="KW-0067">ATP-binding</keyword>
<evidence type="ECO:0000256" key="4">
    <source>
        <dbReference type="ARBA" id="ARBA00022741"/>
    </source>
</evidence>
<dbReference type="Gene3D" id="3.30.1150.10">
    <property type="match status" value="1"/>
</dbReference>
<evidence type="ECO:0000256" key="6">
    <source>
        <dbReference type="ARBA" id="ARBA00022840"/>
    </source>
</evidence>
<evidence type="ECO:0000256" key="3">
    <source>
        <dbReference type="ARBA" id="ARBA00022692"/>
    </source>
</evidence>
<evidence type="ECO:0000256" key="2">
    <source>
        <dbReference type="ARBA" id="ARBA00022679"/>
    </source>
</evidence>
<dbReference type="RefSeq" id="WP_255874643.1">
    <property type="nucleotide sequence ID" value="NZ_JACASI010000026.1"/>
</dbReference>
<comment type="caution">
    <text evidence="14">The sequence shown here is derived from an EMBL/GenBank/DDBJ whole genome shotgun (WGS) entry which is preliminary data.</text>
</comment>
<organism evidence="14 15">
    <name type="scientific">Microbulbifer elongatus</name>
    <dbReference type="NCBI Taxonomy" id="86173"/>
    <lineage>
        <taxon>Bacteria</taxon>
        <taxon>Pseudomonadati</taxon>
        <taxon>Pseudomonadota</taxon>
        <taxon>Gammaproteobacteria</taxon>
        <taxon>Cellvibrionales</taxon>
        <taxon>Microbulbiferaceae</taxon>
        <taxon>Microbulbifer</taxon>
    </lineage>
</organism>
<reference evidence="14" key="1">
    <citation type="thesis" date="2020" institute="Technische Universitat Dresden" country="Dresden, Germany">
        <title>The Agarolytic System of Microbulbifer elongatus PORT2, Isolated from Batu Karas, Pangandaran West Java Indonesia.</title>
        <authorList>
            <person name="Anggraeni S.R."/>
        </authorList>
    </citation>
    <scope>NUCLEOTIDE SEQUENCE</scope>
    <source>
        <strain evidence="14">PORT2</strain>
    </source>
</reference>
<comment type="function">
    <text evidence="10">Interacts with outer membrane receptor proteins that carry out high-affinity binding and energy dependent uptake into the periplasmic space of specific substrates. It could act to transduce energy from the cytoplasmic membrane to specific energy-requiring processes in the outer membrane, resulting in the release into the periplasm of ligands bound by these outer membrane proteins.</text>
</comment>
<evidence type="ECO:0000256" key="1">
    <source>
        <dbReference type="ARBA" id="ARBA00004167"/>
    </source>
</evidence>
<name>A0ABT1P0N9_9GAMM</name>
<sequence length="744" mass="82664">MNQSAIAELVGLDESASADQILEAIVQKIVQLQQAQAKAPTDVLRNKYQRQLDQLQLARGQLTAQGSESGHVNAALSQTKMADLPQSGTQFDAANNVQIRLQSGQLLASRYEIREQIGSGGMGAVYRAYDTTRQDEIALKVLLPGLVRNERARERFLDEARISSKLSHPNIVNVFDVQQDGDLFFLTMELLEGQDLRQLMEVRSLTRQPFTEEEARGLAVTLAQALVHAHQFTVHRDIKPENIWVTEDGDYKIMDFGIARIQSASQRTQTGAAMGTAYYMAPEQLKGSNAIDGRADQYALGVLLYELLAGEVPAGRFRPLRDLRKDLSKRFTDDIEKALDTLPEGRFDDMAAFAQALEKSKGRTRLNLPWKGIGIAAGLLVALLGVGGLASSGYIGLDSLKSLLPMSKEEIAIRKAGLARIQGEIKVLKQRLDSSRRELDSDLRDAKRNDGLELRALENWQQATEQGIFSGRRLTELEGDLSMAETLLRDEAFDQAQPVFEKVRSGFSALLEDFDAAAGLLMAQAAFDEARNDWERVQDEYSLSAPAQVSAALEAKNQAVLAEQRGDFAAALAGWKLGEKQWREAPEAMGDEIARIDAEREAAVAAAKRKRDAEAAEKKRRAELAAAEQRRREAEKMAEQKRLEELARKEEQAKMDKLQPLVRIAPRYPIQAARDGIEGFVIVAFDINEVGAVENVQVVDSRPLRVFDREAKKAVSKWKYKPLIEDGVPVRTRGVMTQLDFTLQ</sequence>
<evidence type="ECO:0000256" key="5">
    <source>
        <dbReference type="ARBA" id="ARBA00022777"/>
    </source>
</evidence>
<dbReference type="CDD" id="cd14014">
    <property type="entry name" value="STKc_PknB_like"/>
    <property type="match status" value="1"/>
</dbReference>
<dbReference type="SUPFAM" id="SSF74653">
    <property type="entry name" value="TolA/TonB C-terminal domain"/>
    <property type="match status" value="1"/>
</dbReference>
<feature type="binding site" evidence="9">
    <location>
        <position position="140"/>
    </location>
    <ligand>
        <name>ATP</name>
        <dbReference type="ChEBI" id="CHEBI:30616"/>
    </ligand>
</feature>
<dbReference type="PRINTS" id="PR01374">
    <property type="entry name" value="TONBPROTEIN"/>
</dbReference>
<feature type="coiled-coil region" evidence="11">
    <location>
        <begin position="610"/>
        <end position="656"/>
    </location>
</feature>
<dbReference type="NCBIfam" id="TIGR01352">
    <property type="entry name" value="tonB_Cterm"/>
    <property type="match status" value="1"/>
</dbReference>
<dbReference type="InterPro" id="IPR017441">
    <property type="entry name" value="Protein_kinase_ATP_BS"/>
</dbReference>
<keyword evidence="8" id="KW-0472">Membrane</keyword>
<keyword evidence="10" id="KW-1003">Cell membrane</keyword>
<keyword evidence="5" id="KW-0418">Kinase</keyword>
<keyword evidence="10" id="KW-0653">Protein transport</keyword>
<dbReference type="InterPro" id="IPR037682">
    <property type="entry name" value="TonB_C"/>
</dbReference>
<keyword evidence="10" id="KW-0997">Cell inner membrane</keyword>
<keyword evidence="10" id="KW-0813">Transport</keyword>
<dbReference type="InterPro" id="IPR003538">
    <property type="entry name" value="TonB"/>
</dbReference>
<protein>
    <recommendedName>
        <fullName evidence="10">Protein TonB</fullName>
    </recommendedName>
</protein>
<evidence type="ECO:0000256" key="8">
    <source>
        <dbReference type="ARBA" id="ARBA00023136"/>
    </source>
</evidence>
<dbReference type="SUPFAM" id="SSF56112">
    <property type="entry name" value="Protein kinase-like (PK-like)"/>
    <property type="match status" value="1"/>
</dbReference>
<evidence type="ECO:0000256" key="9">
    <source>
        <dbReference type="PROSITE-ProRule" id="PRU10141"/>
    </source>
</evidence>
<keyword evidence="2" id="KW-0808">Transferase</keyword>
<keyword evidence="10" id="KW-0735">Signal-anchor</keyword>
<dbReference type="InterPro" id="IPR006260">
    <property type="entry name" value="TonB/TolA_C"/>
</dbReference>
<evidence type="ECO:0000313" key="14">
    <source>
        <dbReference type="EMBL" id="MCQ3829678.1"/>
    </source>
</evidence>
<evidence type="ECO:0000259" key="12">
    <source>
        <dbReference type="PROSITE" id="PS50011"/>
    </source>
</evidence>
<dbReference type="EMBL" id="JACASI010000026">
    <property type="protein sequence ID" value="MCQ3829678.1"/>
    <property type="molecule type" value="Genomic_DNA"/>
</dbReference>
<dbReference type="PANTHER" id="PTHR43289:SF34">
    <property type="entry name" value="SERINE_THREONINE-PROTEIN KINASE YBDM-RELATED"/>
    <property type="match status" value="1"/>
</dbReference>
<keyword evidence="7" id="KW-1133">Transmembrane helix</keyword>
<gene>
    <name evidence="14" type="ORF">HXX02_09485</name>
</gene>
<dbReference type="PANTHER" id="PTHR43289">
    <property type="entry name" value="MITOGEN-ACTIVATED PROTEIN KINASE KINASE KINASE 20-RELATED"/>
    <property type="match status" value="1"/>
</dbReference>
<dbReference type="SMART" id="SM00220">
    <property type="entry name" value="S_TKc"/>
    <property type="match status" value="1"/>
</dbReference>
<evidence type="ECO:0000313" key="15">
    <source>
        <dbReference type="Proteomes" id="UP001205566"/>
    </source>
</evidence>
<proteinExistence type="inferred from homology"/>
<comment type="subcellular location">
    <subcellularLocation>
        <location evidence="10">Cell inner membrane</location>
        <topology evidence="10">Single-pass membrane protein</topology>
        <orientation evidence="10">Periplasmic side</orientation>
    </subcellularLocation>
    <subcellularLocation>
        <location evidence="1">Membrane</location>
        <topology evidence="1">Single-pass membrane protein</topology>
    </subcellularLocation>
</comment>
<dbReference type="Proteomes" id="UP001205566">
    <property type="component" value="Unassembled WGS sequence"/>
</dbReference>
<dbReference type="Pfam" id="PF00069">
    <property type="entry name" value="Pkinase"/>
    <property type="match status" value="1"/>
</dbReference>
<dbReference type="Gene3D" id="3.30.200.20">
    <property type="entry name" value="Phosphorylase Kinase, domain 1"/>
    <property type="match status" value="1"/>
</dbReference>
<evidence type="ECO:0000256" key="10">
    <source>
        <dbReference type="RuleBase" id="RU362123"/>
    </source>
</evidence>
<keyword evidence="11" id="KW-0175">Coiled coil</keyword>